<keyword evidence="3" id="KW-1185">Reference proteome</keyword>
<accession>A0A2G5SEW3</accession>
<organism evidence="2 3">
    <name type="scientific">Caenorhabditis nigoni</name>
    <dbReference type="NCBI Taxonomy" id="1611254"/>
    <lineage>
        <taxon>Eukaryota</taxon>
        <taxon>Metazoa</taxon>
        <taxon>Ecdysozoa</taxon>
        <taxon>Nematoda</taxon>
        <taxon>Chromadorea</taxon>
        <taxon>Rhabditida</taxon>
        <taxon>Rhabditina</taxon>
        <taxon>Rhabditomorpha</taxon>
        <taxon>Rhabditoidea</taxon>
        <taxon>Rhabditidae</taxon>
        <taxon>Peloderinae</taxon>
        <taxon>Caenorhabditis</taxon>
    </lineage>
</organism>
<dbReference type="AlphaFoldDB" id="A0A2G5SEW3"/>
<keyword evidence="1" id="KW-1133">Transmembrane helix</keyword>
<dbReference type="Proteomes" id="UP000230233">
    <property type="component" value="Unassembled WGS sequence"/>
</dbReference>
<gene>
    <name evidence="2" type="ORF">B9Z55_027826</name>
</gene>
<feature type="transmembrane region" description="Helical" evidence="1">
    <location>
        <begin position="20"/>
        <end position="38"/>
    </location>
</feature>
<evidence type="ECO:0000256" key="1">
    <source>
        <dbReference type="SAM" id="Phobius"/>
    </source>
</evidence>
<reference evidence="3" key="1">
    <citation type="submission" date="2017-10" db="EMBL/GenBank/DDBJ databases">
        <title>Rapid genome shrinkage in a self-fertile nematode reveals novel sperm competition proteins.</title>
        <authorList>
            <person name="Yin D."/>
            <person name="Schwarz E.M."/>
            <person name="Thomas C.G."/>
            <person name="Felde R.L."/>
            <person name="Korf I.F."/>
            <person name="Cutter A.D."/>
            <person name="Schartner C.M."/>
            <person name="Ralston E.J."/>
            <person name="Meyer B.J."/>
            <person name="Haag E.S."/>
        </authorList>
    </citation>
    <scope>NUCLEOTIDE SEQUENCE [LARGE SCALE GENOMIC DNA]</scope>
    <source>
        <strain evidence="3">JU1422</strain>
    </source>
</reference>
<protein>
    <submittedName>
        <fullName evidence="2">Uncharacterized protein</fullName>
    </submittedName>
</protein>
<keyword evidence="1" id="KW-0472">Membrane</keyword>
<dbReference type="EMBL" id="PDUG01000013">
    <property type="protein sequence ID" value="PIC13463.1"/>
    <property type="molecule type" value="Genomic_DNA"/>
</dbReference>
<name>A0A2G5SEW3_9PELO</name>
<sequence length="74" mass="8503">MNFTFRDVWCLSAFVNQLGWSLIVIILYSFITTINYLIPAFMCATQDEKIQTCVHTCIQVALSQKGVVHIFPLF</sequence>
<keyword evidence="1" id="KW-0812">Transmembrane</keyword>
<comment type="caution">
    <text evidence="2">The sequence shown here is derived from an EMBL/GenBank/DDBJ whole genome shotgun (WGS) entry which is preliminary data.</text>
</comment>
<proteinExistence type="predicted"/>
<evidence type="ECO:0000313" key="2">
    <source>
        <dbReference type="EMBL" id="PIC13463.1"/>
    </source>
</evidence>
<evidence type="ECO:0000313" key="3">
    <source>
        <dbReference type="Proteomes" id="UP000230233"/>
    </source>
</evidence>